<dbReference type="PANTHER" id="PTHR15665">
    <property type="entry name" value="ASTEROID PROTEIN"/>
    <property type="match status" value="1"/>
</dbReference>
<dbReference type="Gene3D" id="3.40.50.1010">
    <property type="entry name" value="5'-nuclease"/>
    <property type="match status" value="1"/>
</dbReference>
<dbReference type="Proteomes" id="UP000504618">
    <property type="component" value="Unplaced"/>
</dbReference>
<dbReference type="Gene3D" id="3.30.70.100">
    <property type="match status" value="1"/>
</dbReference>
<dbReference type="Pfam" id="PF00403">
    <property type="entry name" value="HMA"/>
    <property type="match status" value="1"/>
</dbReference>
<evidence type="ECO:0000259" key="12">
    <source>
        <dbReference type="PROSITE" id="PS50846"/>
    </source>
</evidence>
<dbReference type="PRINTS" id="PR00068">
    <property type="entry name" value="CUZNDISMTASE"/>
</dbReference>
<dbReference type="GeneID" id="112461346"/>
<dbReference type="InterPro" id="IPR036423">
    <property type="entry name" value="SOD-like_Cu/Zn_dom_sf"/>
</dbReference>
<evidence type="ECO:0000256" key="8">
    <source>
        <dbReference type="ARBA" id="ARBA00022862"/>
    </source>
</evidence>
<dbReference type="Gene3D" id="2.60.40.200">
    <property type="entry name" value="Superoxide dismutase, copper/zinc binding domain"/>
    <property type="match status" value="1"/>
</dbReference>
<comment type="cofactor">
    <cofactor evidence="2">
        <name>Cu(2+)</name>
        <dbReference type="ChEBI" id="CHEBI:29036"/>
    </cofactor>
</comment>
<proteinExistence type="inferred from homology"/>
<dbReference type="InterPro" id="IPR001424">
    <property type="entry name" value="SOD_Cu_Zn_dom"/>
</dbReference>
<dbReference type="AlphaFoldDB" id="A0A6J1QIW5"/>
<name>A0A6J1QIW5_9HYME</name>
<dbReference type="EC" id="1.15.1.1" evidence="5"/>
<evidence type="ECO:0000256" key="3">
    <source>
        <dbReference type="ARBA" id="ARBA00007398"/>
    </source>
</evidence>
<keyword evidence="6" id="KW-0479">Metal-binding</keyword>
<evidence type="ECO:0000256" key="4">
    <source>
        <dbReference type="ARBA" id="ARBA00010457"/>
    </source>
</evidence>
<evidence type="ECO:0000256" key="1">
    <source>
        <dbReference type="ARBA" id="ARBA00001947"/>
    </source>
</evidence>
<dbReference type="PROSITE" id="PS50846">
    <property type="entry name" value="HMA_2"/>
    <property type="match status" value="1"/>
</dbReference>
<accession>A0A6J1QIW5</accession>
<dbReference type="CDD" id="cd18676">
    <property type="entry name" value="PIN_asteroid-like"/>
    <property type="match status" value="1"/>
</dbReference>
<organism evidence="13 14">
    <name type="scientific">Temnothorax curvispinosus</name>
    <dbReference type="NCBI Taxonomy" id="300111"/>
    <lineage>
        <taxon>Eukaryota</taxon>
        <taxon>Metazoa</taxon>
        <taxon>Ecdysozoa</taxon>
        <taxon>Arthropoda</taxon>
        <taxon>Hexapoda</taxon>
        <taxon>Insecta</taxon>
        <taxon>Pterygota</taxon>
        <taxon>Neoptera</taxon>
        <taxon>Endopterygota</taxon>
        <taxon>Hymenoptera</taxon>
        <taxon>Apocrita</taxon>
        <taxon>Aculeata</taxon>
        <taxon>Formicoidea</taxon>
        <taxon>Formicidae</taxon>
        <taxon>Myrmicinae</taxon>
        <taxon>Temnothorax</taxon>
    </lineage>
</organism>
<keyword evidence="9" id="KW-0186">Copper</keyword>
<comment type="cofactor">
    <cofactor evidence="1">
        <name>Zn(2+)</name>
        <dbReference type="ChEBI" id="CHEBI:29105"/>
    </cofactor>
</comment>
<keyword evidence="10" id="KW-1015">Disulfide bond</keyword>
<dbReference type="CDD" id="cd00305">
    <property type="entry name" value="Cu-Zn_Superoxide_Dismutase"/>
    <property type="match status" value="1"/>
</dbReference>
<protein>
    <recommendedName>
        <fullName evidence="11">Extracellular superoxide dismutase [Cu-Zn]</fullName>
        <ecNumber evidence="5">1.15.1.1</ecNumber>
    </recommendedName>
</protein>
<evidence type="ECO:0000256" key="5">
    <source>
        <dbReference type="ARBA" id="ARBA00012682"/>
    </source>
</evidence>
<evidence type="ECO:0000313" key="13">
    <source>
        <dbReference type="Proteomes" id="UP000504618"/>
    </source>
</evidence>
<evidence type="ECO:0000256" key="9">
    <source>
        <dbReference type="ARBA" id="ARBA00023008"/>
    </source>
</evidence>
<reference evidence="14" key="1">
    <citation type="submission" date="2025-08" db="UniProtKB">
        <authorList>
            <consortium name="RefSeq"/>
        </authorList>
    </citation>
    <scope>IDENTIFICATION</scope>
    <source>
        <tissue evidence="14">Whole body</tissue>
    </source>
</reference>
<dbReference type="OrthoDB" id="25987at2759"/>
<dbReference type="SUPFAM" id="SSF55008">
    <property type="entry name" value="HMA, heavy metal-associated domain"/>
    <property type="match status" value="1"/>
</dbReference>
<evidence type="ECO:0000256" key="6">
    <source>
        <dbReference type="ARBA" id="ARBA00022723"/>
    </source>
</evidence>
<dbReference type="InterPro" id="IPR006121">
    <property type="entry name" value="HMA_dom"/>
</dbReference>
<keyword evidence="8" id="KW-0049">Antioxidant</keyword>
<keyword evidence="7" id="KW-0862">Zinc</keyword>
<dbReference type="InterPro" id="IPR036163">
    <property type="entry name" value="HMA_dom_sf"/>
</dbReference>
<comment type="similarity">
    <text evidence="4">Belongs to the Cu-Zn superoxide dismutase family.</text>
</comment>
<dbReference type="FunFam" id="2.60.40.200:FF:000004">
    <property type="entry name" value="Copper chaperone for superoxide dismutase"/>
    <property type="match status" value="1"/>
</dbReference>
<evidence type="ECO:0000256" key="2">
    <source>
        <dbReference type="ARBA" id="ARBA00001973"/>
    </source>
</evidence>
<dbReference type="PROSITE" id="PS00332">
    <property type="entry name" value="SOD_CU_ZN_2"/>
    <property type="match status" value="1"/>
</dbReference>
<dbReference type="GO" id="GO:0046872">
    <property type="term" value="F:metal ion binding"/>
    <property type="evidence" value="ECO:0007669"/>
    <property type="project" value="UniProtKB-KW"/>
</dbReference>
<feature type="domain" description="HMA" evidence="12">
    <location>
        <begin position="3"/>
        <end position="66"/>
    </location>
</feature>
<dbReference type="RefSeq" id="XP_024882327.1">
    <property type="nucleotide sequence ID" value="XM_025026559.1"/>
</dbReference>
<evidence type="ECO:0000256" key="10">
    <source>
        <dbReference type="ARBA" id="ARBA00023157"/>
    </source>
</evidence>
<dbReference type="InterPro" id="IPR018152">
    <property type="entry name" value="SOD_Cu/Zn_BS"/>
</dbReference>
<dbReference type="PANTHER" id="PTHR15665:SF1">
    <property type="entry name" value="PROTEIN ASTEROID HOMOLOG 1"/>
    <property type="match status" value="1"/>
</dbReference>
<dbReference type="InterPro" id="IPR026832">
    <property type="entry name" value="Asteroid"/>
</dbReference>
<dbReference type="SUPFAM" id="SSF88723">
    <property type="entry name" value="PIN domain-like"/>
    <property type="match status" value="1"/>
</dbReference>
<evidence type="ECO:0000256" key="11">
    <source>
        <dbReference type="ARBA" id="ARBA00072705"/>
    </source>
</evidence>
<dbReference type="GO" id="GO:0004784">
    <property type="term" value="F:superoxide dismutase activity"/>
    <property type="evidence" value="ECO:0007669"/>
    <property type="project" value="UniProtKB-EC"/>
</dbReference>
<gene>
    <name evidence="14" type="primary">LOC112461346</name>
</gene>
<dbReference type="SUPFAM" id="SSF49329">
    <property type="entry name" value="Cu,Zn superoxide dismutase-like"/>
    <property type="match status" value="1"/>
</dbReference>
<dbReference type="Pfam" id="PF00080">
    <property type="entry name" value="Sod_Cu"/>
    <property type="match status" value="1"/>
</dbReference>
<keyword evidence="13" id="KW-1185">Reference proteome</keyword>
<evidence type="ECO:0000256" key="7">
    <source>
        <dbReference type="ARBA" id="ARBA00022833"/>
    </source>
</evidence>
<sequence>MASAKIEFAVHMTCEKCVNAISKSLADLDGIRNVDISLERGAVTLETSLPYSVIQERIERTGRQAVLKGFGDGLSAVSMLGGNSGYSVSNQIRGVIRFAETPEGCIIDGTIDGLTPGEHGMHIHECGDISNGCDSVGEHFNPNNSPHGGPEDDLSKRHVGDLGNVLADAAGRATFWRIDKFLKIPDIIGRSLVFTKDPDDLGRGDSPESKINGNSGARLACGIIARSSGLFQNTKKICACDGLTLWDERDRARANNHERYLEPYALHDSYLVIDGNNICCQLYMWHVKCNCAFGGDYDKYAQCVRDFFDKLLICKVTPLVLIDGGCEDKKLKTIVSRTKQKNEIALKYTLSSQHRTKFLPLLLKEVFKDVMNERGIRYAQCIFEADNTIAAIARILNCPVLSYDSDFYIYGSLYIPFNTLEHDVVRNPIGGGYMKRCKIYRVEKLFRVYYGLNQSLLFLAAVLLGNDYVKQHMFKNFFRHLPQMDKRRFNNEQQRRINGTFQWLRRRNLNEAVIGVLSRLRKQERKRVLNTIEMVINGYINAPLSVLHTLGFPAEVFSKASMQNMFKMYKFEGDIYNLTYIDEKTNETQLSDEEETEDKEIASILEERELVSNESLVDNLPKWFIHEFKQCRFSSYFIDLIIRKLYVCPTQIEDPSQVSSIHISLKIIGVIYGLLISGVKGRKTNMEYITRDENKGIKRYQLEYSNNMFGCELPSLLNLRELSIVTRREIINTALTISNASYINEIPSSLMLYIATMKYWIGQQQEPSKFNCHVYALLFALLFNIIDYHIGLYRILSKFCQRFNKTVDNIRHQRKTTNYRPQYSNNTTLANAIHEVNPDDCLLAAAFFVSNFEVDQKLYTQPKKFNITIVHGFAEFQNCLRHILNLNALLGYPYEPTKVATVFNGTLLYNLCSNFKKRDDVEVYINLMLQDSPSLSRLFNVLLSKVKPLLDTALAWKANKCKKQKTKRYEKKKATHEENCEEEKMCESTSEEGSFYDANNPFSVLGAMQH</sequence>
<dbReference type="CDD" id="cd00371">
    <property type="entry name" value="HMA"/>
    <property type="match status" value="1"/>
</dbReference>
<dbReference type="InterPro" id="IPR029060">
    <property type="entry name" value="PIN-like_dom_sf"/>
</dbReference>
<dbReference type="PROSITE" id="PS00087">
    <property type="entry name" value="SOD_CU_ZN_1"/>
    <property type="match status" value="1"/>
</dbReference>
<comment type="similarity">
    <text evidence="3">Belongs to the asteroid family.</text>
</comment>
<evidence type="ECO:0000313" key="14">
    <source>
        <dbReference type="RefSeq" id="XP_024882327.1"/>
    </source>
</evidence>